<feature type="region of interest" description="Disordered" evidence="7">
    <location>
        <begin position="1"/>
        <end position="27"/>
    </location>
</feature>
<evidence type="ECO:0000256" key="4">
    <source>
        <dbReference type="ARBA" id="ARBA00023163"/>
    </source>
</evidence>
<protein>
    <recommendedName>
        <fullName evidence="6">Transcription initiation factor TFIID subunit 6</fullName>
    </recommendedName>
</protein>
<evidence type="ECO:0000313" key="9">
    <source>
        <dbReference type="Proteomes" id="UP000095283"/>
    </source>
</evidence>
<proteinExistence type="inferred from homology"/>
<organism evidence="9 10">
    <name type="scientific">Heterorhabditis bacteriophora</name>
    <name type="common">Entomopathogenic nematode worm</name>
    <dbReference type="NCBI Taxonomy" id="37862"/>
    <lineage>
        <taxon>Eukaryota</taxon>
        <taxon>Metazoa</taxon>
        <taxon>Ecdysozoa</taxon>
        <taxon>Nematoda</taxon>
        <taxon>Chromadorea</taxon>
        <taxon>Rhabditida</taxon>
        <taxon>Rhabditina</taxon>
        <taxon>Rhabditomorpha</taxon>
        <taxon>Strongyloidea</taxon>
        <taxon>Heterorhabditidae</taxon>
        <taxon>Heterorhabditis</taxon>
    </lineage>
</organism>
<comment type="similarity">
    <text evidence="2">Belongs to the TAF6 family.</text>
</comment>
<dbReference type="PANTHER" id="PTHR10221:SF9">
    <property type="entry name" value="TRANSCRIPTION INITIATION FACTOR TFIID SUBUNIT 6"/>
    <property type="match status" value="1"/>
</dbReference>
<dbReference type="InterPro" id="IPR009072">
    <property type="entry name" value="Histone-fold"/>
</dbReference>
<sequence>MVPRLAEMNDGPSPTQQTNGHIDGSIPSTSKSCIVDVQYVRTVGESVGVDSMTAAALTCASSNIMYVLQHVIANAGRFAFHSRRTHLSSTDIDSALQLDRKQTTSSANCSNTDVTQDDAARLMNALKGVRKTEQINVKTTTTHTLSLEQQVFFKDVTEAIMGNDDEKRTVSILLNSCIFMTYLCFLFRKRCTLFKWMQVYNRSLHDYQLQSLKVTFKILIFTITIRSVVVPKTPILHQRVKAASQDRENIGDRAAADKMNKLTTKVLIDYVLTQRPSNLKDLNDYRMQFGGFGDAVYRHFVNAYVIVLFYFFRSVVSDVSHQTSISTPQRVMKTVTLAPQVHSVFMQLSPRLPMSNSQVRPNAGGPPSTIIPQGQLRPVVRQQTTYITQQPSRVQPRYTTVRRTVVPGSLQVAPRPPNSAPQ</sequence>
<dbReference type="Gene3D" id="1.10.20.10">
    <property type="entry name" value="Histone, subunit A"/>
    <property type="match status" value="1"/>
</dbReference>
<dbReference type="SUPFAM" id="SSF47113">
    <property type="entry name" value="Histone-fold"/>
    <property type="match status" value="1"/>
</dbReference>
<dbReference type="GO" id="GO:0051123">
    <property type="term" value="P:RNA polymerase II preinitiation complex assembly"/>
    <property type="evidence" value="ECO:0007669"/>
    <property type="project" value="TreeGrafter"/>
</dbReference>
<dbReference type="GO" id="GO:0003713">
    <property type="term" value="F:transcription coactivator activity"/>
    <property type="evidence" value="ECO:0007669"/>
    <property type="project" value="TreeGrafter"/>
</dbReference>
<evidence type="ECO:0000256" key="5">
    <source>
        <dbReference type="ARBA" id="ARBA00023242"/>
    </source>
</evidence>
<evidence type="ECO:0000256" key="2">
    <source>
        <dbReference type="ARBA" id="ARBA00007688"/>
    </source>
</evidence>
<dbReference type="GO" id="GO:0005669">
    <property type="term" value="C:transcription factor TFIID complex"/>
    <property type="evidence" value="ECO:0007669"/>
    <property type="project" value="InterPro"/>
</dbReference>
<dbReference type="Pfam" id="PF02969">
    <property type="entry name" value="TAF"/>
    <property type="match status" value="1"/>
</dbReference>
<evidence type="ECO:0000256" key="6">
    <source>
        <dbReference type="ARBA" id="ARBA00040091"/>
    </source>
</evidence>
<dbReference type="GO" id="GO:0016251">
    <property type="term" value="F:RNA polymerase II general transcription initiation factor activity"/>
    <property type="evidence" value="ECO:0007669"/>
    <property type="project" value="InterPro"/>
</dbReference>
<accession>A0A1I7XFR5</accession>
<feature type="compositionally biased region" description="Polar residues" evidence="7">
    <location>
        <begin position="12"/>
        <end position="27"/>
    </location>
</feature>
<dbReference type="SMART" id="SM00803">
    <property type="entry name" value="TAF"/>
    <property type="match status" value="1"/>
</dbReference>
<dbReference type="PANTHER" id="PTHR10221">
    <property type="entry name" value="TRANSCRIPTION INITIATION FACTOR TFIID SUBUNIT 6"/>
    <property type="match status" value="1"/>
</dbReference>
<dbReference type="Proteomes" id="UP000095283">
    <property type="component" value="Unplaced"/>
</dbReference>
<dbReference type="GO" id="GO:0000124">
    <property type="term" value="C:SAGA complex"/>
    <property type="evidence" value="ECO:0007669"/>
    <property type="project" value="InterPro"/>
</dbReference>
<dbReference type="InterPro" id="IPR004823">
    <property type="entry name" value="TAF_TATA-bd_Histone-like_dom"/>
</dbReference>
<dbReference type="WBParaSite" id="Hba_16357">
    <property type="protein sequence ID" value="Hba_16357"/>
    <property type="gene ID" value="Hba_16357"/>
</dbReference>
<keyword evidence="9" id="KW-1185">Reference proteome</keyword>
<reference evidence="10" key="1">
    <citation type="submission" date="2016-11" db="UniProtKB">
        <authorList>
            <consortium name="WormBaseParasite"/>
        </authorList>
    </citation>
    <scope>IDENTIFICATION</scope>
</reference>
<feature type="domain" description="TATA box binding protein associated factor (TAF) histone-like fold" evidence="8">
    <location>
        <begin position="33"/>
        <end position="97"/>
    </location>
</feature>
<dbReference type="InterPro" id="IPR037796">
    <property type="entry name" value="TAF6"/>
</dbReference>
<evidence type="ECO:0000256" key="1">
    <source>
        <dbReference type="ARBA" id="ARBA00004123"/>
    </source>
</evidence>
<evidence type="ECO:0000256" key="3">
    <source>
        <dbReference type="ARBA" id="ARBA00023015"/>
    </source>
</evidence>
<evidence type="ECO:0000259" key="8">
    <source>
        <dbReference type="SMART" id="SM00803"/>
    </source>
</evidence>
<evidence type="ECO:0000313" key="10">
    <source>
        <dbReference type="WBParaSite" id="Hba_16357"/>
    </source>
</evidence>
<evidence type="ECO:0000256" key="7">
    <source>
        <dbReference type="SAM" id="MobiDB-lite"/>
    </source>
</evidence>
<dbReference type="GO" id="GO:0046695">
    <property type="term" value="C:SLIK (SAGA-like) complex"/>
    <property type="evidence" value="ECO:0007669"/>
    <property type="project" value="InterPro"/>
</dbReference>
<keyword evidence="5" id="KW-0539">Nucleus</keyword>
<dbReference type="AlphaFoldDB" id="A0A1I7XFR5"/>
<comment type="subcellular location">
    <subcellularLocation>
        <location evidence="1">Nucleus</location>
    </subcellularLocation>
</comment>
<name>A0A1I7XFR5_HETBA</name>
<keyword evidence="4" id="KW-0804">Transcription</keyword>
<keyword evidence="3" id="KW-0805">Transcription regulation</keyword>
<dbReference type="GO" id="GO:0046982">
    <property type="term" value="F:protein heterodimerization activity"/>
    <property type="evidence" value="ECO:0007669"/>
    <property type="project" value="InterPro"/>
</dbReference>